<reference evidence="2" key="1">
    <citation type="submission" date="2019-06" db="EMBL/GenBank/DDBJ databases">
        <authorList>
            <person name="Zheng W."/>
        </authorList>
    </citation>
    <scope>NUCLEOTIDE SEQUENCE</scope>
    <source>
        <strain evidence="2">QDHG01</strain>
    </source>
</reference>
<dbReference type="EMBL" id="RRYP01006254">
    <property type="protein sequence ID" value="TNV81355.1"/>
    <property type="molecule type" value="Genomic_DNA"/>
</dbReference>
<keyword evidence="3" id="KW-1185">Reference proteome</keyword>
<evidence type="ECO:0000313" key="2">
    <source>
        <dbReference type="EMBL" id="TNV81355.1"/>
    </source>
</evidence>
<evidence type="ECO:0000256" key="1">
    <source>
        <dbReference type="SAM" id="MobiDB-lite"/>
    </source>
</evidence>
<gene>
    <name evidence="2" type="ORF">FGO68_gene8165</name>
</gene>
<dbReference type="Proteomes" id="UP000785679">
    <property type="component" value="Unassembled WGS sequence"/>
</dbReference>
<feature type="region of interest" description="Disordered" evidence="1">
    <location>
        <begin position="271"/>
        <end position="308"/>
    </location>
</feature>
<proteinExistence type="predicted"/>
<name>A0A8J8NW48_HALGN</name>
<feature type="region of interest" description="Disordered" evidence="1">
    <location>
        <begin position="388"/>
        <end position="424"/>
    </location>
</feature>
<protein>
    <submittedName>
        <fullName evidence="2">Uncharacterized protein</fullName>
    </submittedName>
</protein>
<feature type="region of interest" description="Disordered" evidence="1">
    <location>
        <begin position="1"/>
        <end position="23"/>
    </location>
</feature>
<dbReference type="OrthoDB" id="10649491at2759"/>
<dbReference type="AlphaFoldDB" id="A0A8J8NW48"/>
<organism evidence="2 3">
    <name type="scientific">Halteria grandinella</name>
    <dbReference type="NCBI Taxonomy" id="5974"/>
    <lineage>
        <taxon>Eukaryota</taxon>
        <taxon>Sar</taxon>
        <taxon>Alveolata</taxon>
        <taxon>Ciliophora</taxon>
        <taxon>Intramacronucleata</taxon>
        <taxon>Spirotrichea</taxon>
        <taxon>Stichotrichia</taxon>
        <taxon>Sporadotrichida</taxon>
        <taxon>Halteriidae</taxon>
        <taxon>Halteria</taxon>
    </lineage>
</organism>
<accession>A0A8J8NW48</accession>
<feature type="compositionally biased region" description="Polar residues" evidence="1">
    <location>
        <begin position="285"/>
        <end position="299"/>
    </location>
</feature>
<feature type="compositionally biased region" description="Polar residues" evidence="1">
    <location>
        <begin position="388"/>
        <end position="397"/>
    </location>
</feature>
<feature type="compositionally biased region" description="Low complexity" evidence="1">
    <location>
        <begin position="398"/>
        <end position="418"/>
    </location>
</feature>
<sequence>MGGNKVGPSDPDQDPSPIKQRQVWQNLDTGKYYMIEEEFTPEGPQASARQRKSPRDQCMLTHIAKDGSLPNYCDPHVTGFANFKRRMELSIEATANKLVQGENATPQSSAFRMIQNKSTIGNYQSNSPMRAVAGRIPSTTYTGPRDTHYIPRIDKFDGYYHFPSPMVLPYANKIDPNKLCEAEHIKRQQLHAVKELLIPSTTDEVTPSILNKRNREVIKRFAEKINLMSQGLKDDVIGKHIPHFTGTRTGFNFKAQSHREQVIKSITKHIPDLGQGYNNEEEQDSPTLQGQTRNKSLNSIGERKPLTEAQKAQIPLKLKIEKIRDAVKDNFTGLKIHGIPHKQPNGIMDEQILSGRDGLTKRSDGSPSSRMQANKTQMHFGMSASKFGQNSLQGTFQNRSNSQIGSSRGGNSSRRYGNGEQGKQGQSLIYGYSTLKEAYSQQPENLIKSFIEGAKERQKVSIQGEVMLRMLQDESQWNNQPHFNFAQTSMNGFQVYQQKFTRTGGEAKFNQTQKKLDEESSIAQSIIIEPRIKAMTKGRFGGPNLFLNTPAINFSKDKSWQIYANPEANESEVKYLTRDRYLLEKRRYQRVLKEIQCEQQAGVKGVTKMPPTLVKSLENAAAQGLH</sequence>
<evidence type="ECO:0000313" key="3">
    <source>
        <dbReference type="Proteomes" id="UP000785679"/>
    </source>
</evidence>
<comment type="caution">
    <text evidence="2">The sequence shown here is derived from an EMBL/GenBank/DDBJ whole genome shotgun (WGS) entry which is preliminary data.</text>
</comment>